<evidence type="ECO:0000313" key="2">
    <source>
        <dbReference type="Proteomes" id="UP001498476"/>
    </source>
</evidence>
<reference evidence="1 2" key="1">
    <citation type="journal article" date="2025" name="Microbiol. Resour. Announc.">
        <title>Draft genome sequences for Neonectria magnoliae and Neonectria punicea, canker pathogens of Liriodendron tulipifera and Acer saccharum in West Virginia.</title>
        <authorList>
            <person name="Petronek H.M."/>
            <person name="Kasson M.T."/>
            <person name="Metheny A.M."/>
            <person name="Stauder C.M."/>
            <person name="Lovett B."/>
            <person name="Lynch S.C."/>
            <person name="Garnas J.R."/>
            <person name="Kasson L.R."/>
            <person name="Stajich J.E."/>
        </authorList>
    </citation>
    <scope>NUCLEOTIDE SEQUENCE [LARGE SCALE GENOMIC DNA]</scope>
    <source>
        <strain evidence="1 2">NRRL 64653</strain>
    </source>
</reference>
<evidence type="ECO:0000313" key="1">
    <source>
        <dbReference type="EMBL" id="KAK7409471.1"/>
    </source>
</evidence>
<dbReference type="EMBL" id="JAZAVJ010000149">
    <property type="protein sequence ID" value="KAK7409471.1"/>
    <property type="molecule type" value="Genomic_DNA"/>
</dbReference>
<keyword evidence="2" id="KW-1185">Reference proteome</keyword>
<organism evidence="1 2">
    <name type="scientific">Neonectria punicea</name>
    <dbReference type="NCBI Taxonomy" id="979145"/>
    <lineage>
        <taxon>Eukaryota</taxon>
        <taxon>Fungi</taxon>
        <taxon>Dikarya</taxon>
        <taxon>Ascomycota</taxon>
        <taxon>Pezizomycotina</taxon>
        <taxon>Sordariomycetes</taxon>
        <taxon>Hypocreomycetidae</taxon>
        <taxon>Hypocreales</taxon>
        <taxon>Nectriaceae</taxon>
        <taxon>Neonectria</taxon>
    </lineage>
</organism>
<sequence>MATLPTHLETCVPPWYTDNRSGQTSPTMPAPFMLRFRHVRSRDTALWDALRDSPDLNDTGLRERILPICREIHTAYHGEGSGELVHGVPAALLRKFGEISLRVIHRTWELHLAFTTTPQVPGSDPRRISKHDFLAAHAEDAQAAMMSPWTHTTNVLVRDQHDRAARALREFHVLGVLQEEVHQPRPDQMPAYKCSALRESALSAMRRCRETVRRFHEATFDMQAPIVSEALRERQAFILWHVASRAAQPDGWETRRDGQLESVLASFCDDILTARERAGGVGEGLGLW</sequence>
<proteinExistence type="predicted"/>
<comment type="caution">
    <text evidence="1">The sequence shown here is derived from an EMBL/GenBank/DDBJ whole genome shotgun (WGS) entry which is preliminary data.</text>
</comment>
<accession>A0ABR1GVD8</accession>
<name>A0ABR1GVD8_9HYPO</name>
<gene>
    <name evidence="1" type="ORF">QQX98_008321</name>
</gene>
<protein>
    <submittedName>
        <fullName evidence="1">Uncharacterized protein</fullName>
    </submittedName>
</protein>
<dbReference type="Proteomes" id="UP001498476">
    <property type="component" value="Unassembled WGS sequence"/>
</dbReference>